<dbReference type="AlphaFoldDB" id="A0A813MR50"/>
<dbReference type="PANTHER" id="PTHR13132">
    <property type="entry name" value="ALPHA- 1,6 -FUCOSYLTRANSFERASE"/>
    <property type="match status" value="1"/>
</dbReference>
<evidence type="ECO:0000256" key="10">
    <source>
        <dbReference type="ARBA" id="ARBA00022989"/>
    </source>
</evidence>
<dbReference type="InterPro" id="IPR036028">
    <property type="entry name" value="SH3-like_dom_sf"/>
</dbReference>
<reference evidence="22" key="1">
    <citation type="submission" date="2021-02" db="EMBL/GenBank/DDBJ databases">
        <authorList>
            <person name="Nowell W R."/>
        </authorList>
    </citation>
    <scope>NUCLEOTIDE SEQUENCE</scope>
    <source>
        <strain evidence="22">Ploen Becks lab</strain>
    </source>
</reference>
<feature type="domain" description="GT23" evidence="21">
    <location>
        <begin position="194"/>
        <end position="480"/>
    </location>
</feature>
<evidence type="ECO:0000256" key="11">
    <source>
        <dbReference type="ARBA" id="ARBA00023034"/>
    </source>
</evidence>
<evidence type="ECO:0000256" key="8">
    <source>
        <dbReference type="ARBA" id="ARBA00022692"/>
    </source>
</evidence>
<keyword evidence="10 20" id="KW-1133">Transmembrane helix</keyword>
<evidence type="ECO:0000256" key="13">
    <source>
        <dbReference type="ARBA" id="ARBA00023157"/>
    </source>
</evidence>
<gene>
    <name evidence="22" type="ORF">OXX778_LOCUS2444</name>
</gene>
<evidence type="ECO:0000256" key="18">
    <source>
        <dbReference type="PROSITE-ProRule" id="PRU00992"/>
    </source>
</evidence>
<evidence type="ECO:0000256" key="16">
    <source>
        <dbReference type="ARBA" id="ARBA00032208"/>
    </source>
</evidence>
<evidence type="ECO:0000256" key="9">
    <source>
        <dbReference type="ARBA" id="ARBA00022968"/>
    </source>
</evidence>
<dbReference type="PROSITE" id="PS51659">
    <property type="entry name" value="GT23"/>
    <property type="match status" value="1"/>
</dbReference>
<dbReference type="FunFam" id="2.30.30.40:FF:000070">
    <property type="entry name" value="Alpha-(1,6)-fucosyltransferase"/>
    <property type="match status" value="1"/>
</dbReference>
<dbReference type="Gene3D" id="2.30.30.40">
    <property type="entry name" value="SH3 Domains"/>
    <property type="match status" value="1"/>
</dbReference>
<dbReference type="InterPro" id="IPR045573">
    <property type="entry name" value="Fut8_N_cat"/>
</dbReference>
<keyword evidence="8 20" id="KW-0812">Transmembrane</keyword>
<dbReference type="GO" id="GO:0008424">
    <property type="term" value="F:glycoprotein 6-alpha-L-fucosyltransferase activity"/>
    <property type="evidence" value="ECO:0007669"/>
    <property type="project" value="UniProtKB-EC"/>
</dbReference>
<evidence type="ECO:0000256" key="1">
    <source>
        <dbReference type="ARBA" id="ARBA00004447"/>
    </source>
</evidence>
<comment type="pathway">
    <text evidence="2">Protein modification; protein glycosylation.</text>
</comment>
<comment type="caution">
    <text evidence="22">The sequence shown here is derived from an EMBL/GenBank/DDBJ whole genome shotgun (WGS) entry which is preliminary data.</text>
</comment>
<comment type="catalytic activity">
    <reaction evidence="17">
        <text>N(4)-{beta-D-GlcNAc-(1-&gt;2)-alpha-D-Man-(1-&gt;3)-[beta-D-GlcNAc-(1-&gt;2)-alpha-D-Man-(1-&gt;6)]-beta-D-Man-(1-&gt;4)-beta-D-GlcNAc-(1-&gt;4)-beta-D-GlcNAc}-L-asparaginyl-[protein] + GDP-beta-L-fucose = an N(4)-{beta-D-GlcNAc-(1-&gt;2)-alpha-D-Man-(1-&gt;3)-[beta-D-GlcNAc-(1-&gt;2)-alpha-D-Man-(1-&gt;6)]-beta-D-Man-(1-&gt;4)-beta-D-GlcNAc-(1-&gt;4)-[alpha-L-Fuc-(1-&gt;6)]-beta-D-GlcNAc}-L-asparaginyl-[protein] + GDP + H(+)</text>
        <dbReference type="Rhea" id="RHEA:12985"/>
        <dbReference type="Rhea" id="RHEA-COMP:13526"/>
        <dbReference type="Rhea" id="RHEA-COMP:13532"/>
        <dbReference type="ChEBI" id="CHEBI:15378"/>
        <dbReference type="ChEBI" id="CHEBI:57273"/>
        <dbReference type="ChEBI" id="CHEBI:58189"/>
        <dbReference type="ChEBI" id="CHEBI:60651"/>
        <dbReference type="ChEBI" id="CHEBI:137207"/>
        <dbReference type="EC" id="2.4.1.68"/>
    </reaction>
</comment>
<evidence type="ECO:0000313" key="22">
    <source>
        <dbReference type="EMBL" id="CAF0724834.1"/>
    </source>
</evidence>
<evidence type="ECO:0000256" key="2">
    <source>
        <dbReference type="ARBA" id="ARBA00004922"/>
    </source>
</evidence>
<feature type="transmembrane region" description="Helical" evidence="20">
    <location>
        <begin position="5"/>
        <end position="24"/>
    </location>
</feature>
<sequence>MKQLLINFSIFFILIWFFGLWFILSSNKALIQIPKRDPDDHKQLLQLQNKIKEAENHLARLELKNKKNELVILNLKQQASKYLKNTNVANILNDITYPSEEFESLRRKIFNDVQDVSYFVNNQLQKLNRNSNLNDKIKFIQKNFQERINLLSVELENLSESDTLGDWRKVESENLAIKIQNEFHDLQNPSDCEKRKKIICDLNKSCGFGCQMHHVMYCFITSYFMNRTLILDSNDWRYNSHGYEAYFKPISKTCKTSKEKSTDWTGNQYETADVIRMPVIDEITNKPEFFPLAIPKKYLNSLSRFHGDPFVWWAGQILNYLMRFNTKFEELVQNVKKKLNFQAPCVGVHVRRTDKLGTEASFHALSEYMTHVKEFYDRYDLKTSIKNTRTVYLATDELEVMKEAKQNYPDYVFLMDETNAKTASLNQRYSPESAQGVILDIHFLSQCDFLVCTLSSQVCRMAYELIQTRYPDASLRFKSLDDVYYYGGQLRHNVIAVLDHEPNPGYGEIELKKGDLIGLAGNHWDGYSKGKNLRTLQEGLFPSYKIRNTIDSY</sequence>
<dbReference type="Gene3D" id="1.10.287.1060">
    <property type="entry name" value="ESAT-6-like"/>
    <property type="match status" value="1"/>
</dbReference>
<dbReference type="CDD" id="cd11792">
    <property type="entry name" value="SH3_Fut8"/>
    <property type="match status" value="1"/>
</dbReference>
<dbReference type="PANTHER" id="PTHR13132:SF29">
    <property type="entry name" value="ALPHA-(1,6)-FUCOSYLTRANSFERASE"/>
    <property type="match status" value="1"/>
</dbReference>
<evidence type="ECO:0000256" key="15">
    <source>
        <dbReference type="ARBA" id="ARBA00030648"/>
    </source>
</evidence>
<evidence type="ECO:0000256" key="3">
    <source>
        <dbReference type="ARBA" id="ARBA00012660"/>
    </source>
</evidence>
<evidence type="ECO:0000256" key="20">
    <source>
        <dbReference type="SAM" id="Phobius"/>
    </source>
</evidence>
<keyword evidence="19" id="KW-0175">Coiled coil</keyword>
<dbReference type="Pfam" id="PF19745">
    <property type="entry name" value="FUT8_N_cat"/>
    <property type="match status" value="1"/>
</dbReference>
<dbReference type="GO" id="GO:0032580">
    <property type="term" value="C:Golgi cisterna membrane"/>
    <property type="evidence" value="ECO:0007669"/>
    <property type="project" value="UniProtKB-SubCell"/>
</dbReference>
<dbReference type="InterPro" id="IPR035653">
    <property type="entry name" value="Fut8_SH3"/>
</dbReference>
<keyword evidence="12 20" id="KW-0472">Membrane</keyword>
<keyword evidence="13" id="KW-1015">Disulfide bond</keyword>
<keyword evidence="11" id="KW-0333">Golgi apparatus</keyword>
<evidence type="ECO:0000256" key="7">
    <source>
        <dbReference type="ARBA" id="ARBA00022679"/>
    </source>
</evidence>
<organism evidence="22 23">
    <name type="scientific">Brachionus calyciflorus</name>
    <dbReference type="NCBI Taxonomy" id="104777"/>
    <lineage>
        <taxon>Eukaryota</taxon>
        <taxon>Metazoa</taxon>
        <taxon>Spiralia</taxon>
        <taxon>Gnathifera</taxon>
        <taxon>Rotifera</taxon>
        <taxon>Eurotatoria</taxon>
        <taxon>Monogononta</taxon>
        <taxon>Pseudotrocha</taxon>
        <taxon>Ploima</taxon>
        <taxon>Brachionidae</taxon>
        <taxon>Brachionus</taxon>
    </lineage>
</organism>
<dbReference type="EMBL" id="CAJNOC010000190">
    <property type="protein sequence ID" value="CAF0724834.1"/>
    <property type="molecule type" value="Genomic_DNA"/>
</dbReference>
<comment type="subcellular location">
    <subcellularLocation>
        <location evidence="1">Golgi apparatus</location>
        <location evidence="1">Golgi stack membrane</location>
        <topology evidence="1">Single-pass type II membrane protein</topology>
    </subcellularLocation>
</comment>
<evidence type="ECO:0000256" key="6">
    <source>
        <dbReference type="ARBA" id="ARBA00022676"/>
    </source>
</evidence>
<keyword evidence="5" id="KW-0728">SH3 domain</keyword>
<feature type="region of interest" description="Important for donor substrate binding" evidence="18">
    <location>
        <begin position="351"/>
        <end position="352"/>
    </location>
</feature>
<name>A0A813MR50_9BILA</name>
<dbReference type="InterPro" id="IPR027350">
    <property type="entry name" value="GT23_dom"/>
</dbReference>
<dbReference type="SUPFAM" id="SSF50044">
    <property type="entry name" value="SH3-domain"/>
    <property type="match status" value="1"/>
</dbReference>
<evidence type="ECO:0000256" key="12">
    <source>
        <dbReference type="ARBA" id="ARBA00023136"/>
    </source>
</evidence>
<keyword evidence="6 18" id="KW-0328">Glycosyltransferase</keyword>
<dbReference type="FunFam" id="3.40.50.11350:FF:000001">
    <property type="entry name" value="Alpha-(1,6)-fucosyltransferase"/>
    <property type="match status" value="1"/>
</dbReference>
<dbReference type="CDD" id="cd11300">
    <property type="entry name" value="Fut8_like"/>
    <property type="match status" value="1"/>
</dbReference>
<keyword evidence="23" id="KW-1185">Reference proteome</keyword>
<dbReference type="Proteomes" id="UP000663879">
    <property type="component" value="Unassembled WGS sequence"/>
</dbReference>
<dbReference type="Gene3D" id="3.40.50.11350">
    <property type="match status" value="1"/>
</dbReference>
<evidence type="ECO:0000256" key="4">
    <source>
        <dbReference type="ARBA" id="ARBA00018201"/>
    </source>
</evidence>
<accession>A0A813MR50</accession>
<dbReference type="OrthoDB" id="2014825at2759"/>
<keyword evidence="9" id="KW-0735">Signal-anchor</keyword>
<evidence type="ECO:0000256" key="5">
    <source>
        <dbReference type="ARBA" id="ARBA00022443"/>
    </source>
</evidence>
<protein>
    <recommendedName>
        <fullName evidence="4">Alpha-(1,6)-fucosyltransferase</fullName>
        <ecNumber evidence="3">2.4.1.68</ecNumber>
    </recommendedName>
    <alternativeName>
        <fullName evidence="14">GDP-L-Fuc:N-acetyl-beta-D-glucosaminide alpha1,6-fucosyltransferase</fullName>
    </alternativeName>
    <alternativeName>
        <fullName evidence="16">GDP-fucose--glycoprotein fucosyltransferase</fullName>
    </alternativeName>
    <alternativeName>
        <fullName evidence="15">Glycoprotein 6-alpha-L-fucosyltransferase</fullName>
    </alternativeName>
</protein>
<evidence type="ECO:0000256" key="17">
    <source>
        <dbReference type="ARBA" id="ARBA00093238"/>
    </source>
</evidence>
<feature type="coiled-coil region" evidence="19">
    <location>
        <begin position="44"/>
        <end position="78"/>
    </location>
</feature>
<proteinExistence type="inferred from homology"/>
<dbReference type="GO" id="GO:0006487">
    <property type="term" value="P:protein N-linked glycosylation"/>
    <property type="evidence" value="ECO:0007669"/>
    <property type="project" value="TreeGrafter"/>
</dbReference>
<comment type="similarity">
    <text evidence="18">Belongs to the glycosyltransferase 23 family.</text>
</comment>
<dbReference type="EC" id="2.4.1.68" evidence="3"/>
<evidence type="ECO:0000256" key="14">
    <source>
        <dbReference type="ARBA" id="ARBA00030434"/>
    </source>
</evidence>
<evidence type="ECO:0000313" key="23">
    <source>
        <dbReference type="Proteomes" id="UP000663879"/>
    </source>
</evidence>
<evidence type="ECO:0000256" key="19">
    <source>
        <dbReference type="SAM" id="Coils"/>
    </source>
</evidence>
<evidence type="ECO:0000259" key="21">
    <source>
        <dbReference type="PROSITE" id="PS51659"/>
    </source>
</evidence>
<keyword evidence="7 18" id="KW-0808">Transferase</keyword>